<evidence type="ECO:0000256" key="1">
    <source>
        <dbReference type="ARBA" id="ARBA00002393"/>
    </source>
</evidence>
<dbReference type="GO" id="GO:0005524">
    <property type="term" value="F:ATP binding"/>
    <property type="evidence" value="ECO:0007669"/>
    <property type="project" value="UniProtKB-KW"/>
</dbReference>
<dbReference type="SMART" id="SM00382">
    <property type="entry name" value="AAA"/>
    <property type="match status" value="1"/>
</dbReference>
<dbReference type="PANTHER" id="PTHR13779:SF7">
    <property type="entry name" value="ATPASE WRNIP1"/>
    <property type="match status" value="1"/>
</dbReference>
<dbReference type="AlphaFoldDB" id="A0A1H6VNA2"/>
<organism evidence="8 9">
    <name type="scientific">Propionispira arboris</name>
    <dbReference type="NCBI Taxonomy" id="84035"/>
    <lineage>
        <taxon>Bacteria</taxon>
        <taxon>Bacillati</taxon>
        <taxon>Bacillota</taxon>
        <taxon>Negativicutes</taxon>
        <taxon>Selenomonadales</taxon>
        <taxon>Selenomonadaceae</taxon>
        <taxon>Propionispira</taxon>
    </lineage>
</organism>
<keyword evidence="3" id="KW-0235">DNA replication</keyword>
<dbReference type="SUPFAM" id="SSF52540">
    <property type="entry name" value="P-loop containing nucleoside triphosphate hydrolases"/>
    <property type="match status" value="1"/>
</dbReference>
<feature type="domain" description="AAA+ ATPase" evidence="7">
    <location>
        <begin position="57"/>
        <end position="176"/>
    </location>
</feature>
<dbReference type="GO" id="GO:0000731">
    <property type="term" value="P:DNA synthesis involved in DNA repair"/>
    <property type="evidence" value="ECO:0007669"/>
    <property type="project" value="TreeGrafter"/>
</dbReference>
<dbReference type="FunFam" id="1.10.3710.10:FF:000003">
    <property type="entry name" value="ATPase, AAA family protein"/>
    <property type="match status" value="1"/>
</dbReference>
<dbReference type="Gene3D" id="1.10.8.60">
    <property type="match status" value="1"/>
</dbReference>
<dbReference type="Gene3D" id="1.10.3710.10">
    <property type="entry name" value="DNA polymerase III clamp loader subunits, C-terminal domain"/>
    <property type="match status" value="1"/>
</dbReference>
<dbReference type="Gene3D" id="3.40.50.300">
    <property type="entry name" value="P-loop containing nucleotide triphosphate hydrolases"/>
    <property type="match status" value="1"/>
</dbReference>
<dbReference type="InterPro" id="IPR008921">
    <property type="entry name" value="DNA_pol3_clamp-load_cplx_C"/>
</dbReference>
<keyword evidence="9" id="KW-1185">Reference proteome</keyword>
<dbReference type="GO" id="GO:0016887">
    <property type="term" value="F:ATP hydrolysis activity"/>
    <property type="evidence" value="ECO:0007669"/>
    <property type="project" value="InterPro"/>
</dbReference>
<gene>
    <name evidence="8" type="ORF">SAMN05660742_10311</name>
</gene>
<reference evidence="8 9" key="1">
    <citation type="submission" date="2016-10" db="EMBL/GenBank/DDBJ databases">
        <authorList>
            <person name="de Groot N.N."/>
        </authorList>
    </citation>
    <scope>NUCLEOTIDE SEQUENCE [LARGE SCALE GENOMIC DNA]</scope>
    <source>
        <strain evidence="8 9">DSM 2179</strain>
    </source>
</reference>
<dbReference type="InterPro" id="IPR051314">
    <property type="entry name" value="AAA_ATPase_RarA/MGS1/WRNIP1"/>
</dbReference>
<dbReference type="InterPro" id="IPR003959">
    <property type="entry name" value="ATPase_AAA_core"/>
</dbReference>
<dbReference type="InterPro" id="IPR032423">
    <property type="entry name" value="AAA_assoc_2"/>
</dbReference>
<feature type="region of interest" description="Disordered" evidence="6">
    <location>
        <begin position="1"/>
        <end position="23"/>
    </location>
</feature>
<dbReference type="GO" id="GO:0008047">
    <property type="term" value="F:enzyme activator activity"/>
    <property type="evidence" value="ECO:0007669"/>
    <property type="project" value="TreeGrafter"/>
</dbReference>
<dbReference type="GO" id="GO:0017116">
    <property type="term" value="F:single-stranded DNA helicase activity"/>
    <property type="evidence" value="ECO:0007669"/>
    <property type="project" value="TreeGrafter"/>
</dbReference>
<dbReference type="InterPro" id="IPR021886">
    <property type="entry name" value="MgsA_C"/>
</dbReference>
<feature type="compositionally biased region" description="Polar residues" evidence="6">
    <location>
        <begin position="10"/>
        <end position="20"/>
    </location>
</feature>
<dbReference type="InterPro" id="IPR027417">
    <property type="entry name" value="P-loop_NTPase"/>
</dbReference>
<proteinExistence type="inferred from homology"/>
<dbReference type="GO" id="GO:0003677">
    <property type="term" value="F:DNA binding"/>
    <property type="evidence" value="ECO:0007669"/>
    <property type="project" value="InterPro"/>
</dbReference>
<dbReference type="FunFam" id="1.20.272.10:FF:000001">
    <property type="entry name" value="Putative AAA family ATPase"/>
    <property type="match status" value="1"/>
</dbReference>
<dbReference type="FunFam" id="3.40.50.300:FF:000137">
    <property type="entry name" value="Replication-associated recombination protein A"/>
    <property type="match status" value="1"/>
</dbReference>
<dbReference type="Pfam" id="PF00004">
    <property type="entry name" value="AAA"/>
    <property type="match status" value="1"/>
</dbReference>
<evidence type="ECO:0000313" key="8">
    <source>
        <dbReference type="EMBL" id="SEJ06129.1"/>
    </source>
</evidence>
<evidence type="ECO:0000259" key="7">
    <source>
        <dbReference type="SMART" id="SM00382"/>
    </source>
</evidence>
<dbReference type="CDD" id="cd00009">
    <property type="entry name" value="AAA"/>
    <property type="match status" value="1"/>
</dbReference>
<dbReference type="Pfam" id="PF12002">
    <property type="entry name" value="MgsA_C"/>
    <property type="match status" value="1"/>
</dbReference>
<evidence type="ECO:0000256" key="5">
    <source>
        <dbReference type="ARBA" id="ARBA00022840"/>
    </source>
</evidence>
<keyword evidence="5" id="KW-0067">ATP-binding</keyword>
<comment type="function">
    <text evidence="1">DNA-dependent ATPase that plays important roles in cellular responses to stalled DNA replication processes.</text>
</comment>
<dbReference type="Pfam" id="PF16193">
    <property type="entry name" value="AAA_assoc_2"/>
    <property type="match status" value="1"/>
</dbReference>
<protein>
    <submittedName>
        <fullName evidence="8">Putative ATPase</fullName>
    </submittedName>
</protein>
<accession>A0A1H6VNA2</accession>
<evidence type="ECO:0000313" key="9">
    <source>
        <dbReference type="Proteomes" id="UP000199662"/>
    </source>
</evidence>
<keyword evidence="4" id="KW-0547">Nucleotide-binding</keyword>
<dbReference type="SUPFAM" id="SSF48019">
    <property type="entry name" value="post-AAA+ oligomerization domain-like"/>
    <property type="match status" value="1"/>
</dbReference>
<evidence type="ECO:0000256" key="2">
    <source>
        <dbReference type="ARBA" id="ARBA00008959"/>
    </source>
</evidence>
<dbReference type="Gene3D" id="1.20.272.10">
    <property type="match status" value="1"/>
</dbReference>
<dbReference type="EMBL" id="FNZK01000003">
    <property type="protein sequence ID" value="SEJ06129.1"/>
    <property type="molecule type" value="Genomic_DNA"/>
</dbReference>
<dbReference type="STRING" id="84035.SAMN05660742_10311"/>
<dbReference type="GO" id="GO:0006261">
    <property type="term" value="P:DNA-templated DNA replication"/>
    <property type="evidence" value="ECO:0007669"/>
    <property type="project" value="TreeGrafter"/>
</dbReference>
<dbReference type="Proteomes" id="UP000199662">
    <property type="component" value="Unassembled WGS sequence"/>
</dbReference>
<evidence type="ECO:0000256" key="4">
    <source>
        <dbReference type="ARBA" id="ARBA00022741"/>
    </source>
</evidence>
<comment type="similarity">
    <text evidence="2">Belongs to the AAA ATPase family. RarA/MGS1/WRNIP1 subfamily.</text>
</comment>
<name>A0A1H6VNA2_9FIRM</name>
<dbReference type="CDD" id="cd18139">
    <property type="entry name" value="HLD_clamp_RarA"/>
    <property type="match status" value="1"/>
</dbReference>
<sequence length="444" mass="49127">MDTDMDLFSGANQSGKNENGYSPLAVRMRPRSFDEFIGQEAVVGKQCYLRKMIEKDQIPSLILFGPPGTGKTTLAQMVANVTHSDFEKINAVSAGISDIRKIVDQAKEQLKFYQKRTIIFIDEIHRFNKGQQDVLLPYVEDGRLILIGATTENPYFEVNHPLLSRVRIVKLVLLTTIQLVEILKQALADETRGLGFLQLKCSDEVLAAIAEASGGDARVALNILEQSSSMLSGTGGEITLDILYEIVGDRLQKYDKKGDNHYDTVSAFIKSMRGSDPDAALHYLARMLVSGENLNFIARRIAICAAEDVGNADPQALVLAMATVQAVQFLGMPEARIPLAQAVTYVAAAPKSNAAYLAIDRALQDVRSKNCGAVPAHLRDAHYKGAAKLGHGIEYIYPHDFPGHFTIQQYLPKELQGSQYYLPTENGQEKVLKDRLQQCWKNKK</sequence>
<evidence type="ECO:0000256" key="3">
    <source>
        <dbReference type="ARBA" id="ARBA00022705"/>
    </source>
</evidence>
<evidence type="ECO:0000256" key="6">
    <source>
        <dbReference type="SAM" id="MobiDB-lite"/>
    </source>
</evidence>
<dbReference type="PANTHER" id="PTHR13779">
    <property type="entry name" value="WERNER HELICASE-INTERACTING PROTEIN 1 FAMILY MEMBER"/>
    <property type="match status" value="1"/>
</dbReference>
<dbReference type="InterPro" id="IPR003593">
    <property type="entry name" value="AAA+_ATPase"/>
</dbReference>
<dbReference type="RefSeq" id="WP_245741258.1">
    <property type="nucleotide sequence ID" value="NZ_FNZK01000003.1"/>
</dbReference>